<dbReference type="GO" id="GO:0103023">
    <property type="term" value="F:ITPase activity"/>
    <property type="evidence" value="ECO:0007669"/>
    <property type="project" value="UniProtKB-EC"/>
</dbReference>
<evidence type="ECO:0000256" key="6">
    <source>
        <dbReference type="ARBA" id="ARBA00022842"/>
    </source>
</evidence>
<proteinExistence type="predicted"/>
<dbReference type="GO" id="GO:0046872">
    <property type="term" value="F:metal ion binding"/>
    <property type="evidence" value="ECO:0007669"/>
    <property type="project" value="UniProtKB-KW"/>
</dbReference>
<evidence type="ECO:0000256" key="3">
    <source>
        <dbReference type="ARBA" id="ARBA00022723"/>
    </source>
</evidence>
<dbReference type="InterPro" id="IPR026533">
    <property type="entry name" value="NTPase/PRRC1"/>
</dbReference>
<dbReference type="GO" id="GO:0006772">
    <property type="term" value="P:thiamine metabolic process"/>
    <property type="evidence" value="ECO:0007669"/>
    <property type="project" value="TreeGrafter"/>
</dbReference>
<dbReference type="SUPFAM" id="SSF52972">
    <property type="entry name" value="ITPase-like"/>
    <property type="match status" value="1"/>
</dbReference>
<evidence type="ECO:0000313" key="14">
    <source>
        <dbReference type="Proteomes" id="UP000247586"/>
    </source>
</evidence>
<dbReference type="PANTHER" id="PTHR34699:SF2">
    <property type="entry name" value="NON-CANONICAL PURINE NTP PHOSPHATASE_PRRC1 DOMAIN-CONTAINING PROTEIN"/>
    <property type="match status" value="1"/>
</dbReference>
<keyword evidence="6" id="KW-0460">Magnesium</keyword>
<keyword evidence="3" id="KW-0479">Metal-binding</keyword>
<gene>
    <name evidence="13" type="ORF">DFR87_03535</name>
</gene>
<evidence type="ECO:0000256" key="7">
    <source>
        <dbReference type="ARBA" id="ARBA00023080"/>
    </source>
</evidence>
<reference evidence="13 14" key="1">
    <citation type="submission" date="2018-05" db="EMBL/GenBank/DDBJ databases">
        <title>Complete Genome Sequences of Extremely Thermoacidophilic, Metal-Mobilizing Type-Strain Members of the Archaeal Family Sulfolobaceae: Acidianus brierleyi DSM-1651T, Acidianus sulfidivorans DSM-18786T, Metallosphaera hakonensis DSM-7519T, and Metallosphaera prunae DSM-10039T.</title>
        <authorList>
            <person name="Counts J.A."/>
            <person name="Kelly R.M."/>
        </authorList>
    </citation>
    <scope>NUCLEOTIDE SEQUENCE [LARGE SCALE GENOMIC DNA]</scope>
    <source>
        <strain evidence="13 14">HO1-1</strain>
    </source>
</reference>
<keyword evidence="4" id="KW-0547">Nucleotide-binding</keyword>
<evidence type="ECO:0000256" key="8">
    <source>
        <dbReference type="ARBA" id="ARBA00023211"/>
    </source>
</evidence>
<evidence type="ECO:0000256" key="5">
    <source>
        <dbReference type="ARBA" id="ARBA00022801"/>
    </source>
</evidence>
<dbReference type="RefSeq" id="WP_054837423.1">
    <property type="nucleotide sequence ID" value="NZ_BBBA01000055.1"/>
</dbReference>
<dbReference type="InterPro" id="IPR029001">
    <property type="entry name" value="ITPase-like_fam"/>
</dbReference>
<dbReference type="Proteomes" id="UP000247586">
    <property type="component" value="Chromosome"/>
</dbReference>
<dbReference type="GO" id="GO:0009117">
    <property type="term" value="P:nucleotide metabolic process"/>
    <property type="evidence" value="ECO:0007669"/>
    <property type="project" value="UniProtKB-KW"/>
</dbReference>
<evidence type="ECO:0000256" key="4">
    <source>
        <dbReference type="ARBA" id="ARBA00022741"/>
    </source>
</evidence>
<name>A0A2U9IWV6_9CREN</name>
<reference evidence="14" key="3">
    <citation type="submission" date="2020-03" db="EMBL/GenBank/DDBJ databases">
        <title>Sequencing and Assembly of Multiple Reported Metal-Biooxidizing Members of the Extremely Thermoacidophilic Archaeal Family Sulfolobaceae.</title>
        <authorList>
            <person name="Counts J.A."/>
            <person name="Kelly R.M."/>
        </authorList>
    </citation>
    <scope>NUCLEOTIDE SEQUENCE [LARGE SCALE GENOMIC DNA]</scope>
    <source>
        <strain evidence="14">HO1-1</strain>
    </source>
</reference>
<dbReference type="FunFam" id="3.90.950.10:FF:000002">
    <property type="entry name" value="Inosine/xanthosine triphosphatase"/>
    <property type="match status" value="1"/>
</dbReference>
<feature type="domain" description="Non-canonical purine NTP phosphatase/PRRC1" evidence="12">
    <location>
        <begin position="6"/>
        <end position="164"/>
    </location>
</feature>
<dbReference type="InterPro" id="IPR050299">
    <property type="entry name" value="YjjX_NTPase"/>
</dbReference>
<dbReference type="GO" id="GO:0000166">
    <property type="term" value="F:nucleotide binding"/>
    <property type="evidence" value="ECO:0007669"/>
    <property type="project" value="UniProtKB-KW"/>
</dbReference>
<keyword evidence="7" id="KW-0546">Nucleotide metabolism</keyword>
<accession>A0A2U9IWV6</accession>
<dbReference type="KEGG" id="mhk:DFR87_03535"/>
<evidence type="ECO:0000256" key="1">
    <source>
        <dbReference type="ARBA" id="ARBA00001936"/>
    </source>
</evidence>
<sequence length="168" mass="18361">MLVCVASTNPVKLEATREALIEIGKGWEVKGVEGESGVSAQPWCDETFSGAKARAYKALQNEECEIGLGIEGGVCWEKGKLIAYAVIFAADRDKENFSFSPSFTLPNEIGNLLIKGKELGEATDLIYGKVNSKHKEGAVGVLTNIVDRKRLYRDAIILALYPFYNGKE</sequence>
<comment type="cofactor">
    <cofactor evidence="1">
        <name>Mn(2+)</name>
        <dbReference type="ChEBI" id="CHEBI:29035"/>
    </cofactor>
</comment>
<comment type="catalytic activity">
    <reaction evidence="11">
        <text>XTP + H2O = XDP + phosphate + H(+)</text>
        <dbReference type="Rhea" id="RHEA:28406"/>
        <dbReference type="ChEBI" id="CHEBI:15377"/>
        <dbReference type="ChEBI" id="CHEBI:15378"/>
        <dbReference type="ChEBI" id="CHEBI:43474"/>
        <dbReference type="ChEBI" id="CHEBI:59884"/>
        <dbReference type="ChEBI" id="CHEBI:61314"/>
        <dbReference type="EC" id="3.6.1.73"/>
    </reaction>
</comment>
<dbReference type="OrthoDB" id="52857at2157"/>
<evidence type="ECO:0000256" key="2">
    <source>
        <dbReference type="ARBA" id="ARBA00001946"/>
    </source>
</evidence>
<organism evidence="13 14">
    <name type="scientific">Metallosphaera hakonensis JCM 8857 = DSM 7519</name>
    <dbReference type="NCBI Taxonomy" id="1293036"/>
    <lineage>
        <taxon>Archaea</taxon>
        <taxon>Thermoproteota</taxon>
        <taxon>Thermoprotei</taxon>
        <taxon>Sulfolobales</taxon>
        <taxon>Sulfolobaceae</taxon>
        <taxon>Metallosphaera</taxon>
    </lineage>
</organism>
<evidence type="ECO:0000259" key="12">
    <source>
        <dbReference type="Pfam" id="PF01931"/>
    </source>
</evidence>
<evidence type="ECO:0000256" key="10">
    <source>
        <dbReference type="ARBA" id="ARBA00048174"/>
    </source>
</evidence>
<dbReference type="Gene3D" id="3.90.950.10">
    <property type="match status" value="1"/>
</dbReference>
<evidence type="ECO:0000256" key="9">
    <source>
        <dbReference type="ARBA" id="ARBA00038901"/>
    </source>
</evidence>
<dbReference type="EC" id="3.6.1.73" evidence="9"/>
<comment type="catalytic activity">
    <reaction evidence="10">
        <text>ITP + H2O = IDP + phosphate + H(+)</text>
        <dbReference type="Rhea" id="RHEA:28330"/>
        <dbReference type="ChEBI" id="CHEBI:15377"/>
        <dbReference type="ChEBI" id="CHEBI:15378"/>
        <dbReference type="ChEBI" id="CHEBI:43474"/>
        <dbReference type="ChEBI" id="CHEBI:58280"/>
        <dbReference type="ChEBI" id="CHEBI:61402"/>
        <dbReference type="EC" id="3.6.1.73"/>
    </reaction>
</comment>
<dbReference type="Pfam" id="PF01931">
    <property type="entry name" value="NTPase_I-T"/>
    <property type="match status" value="1"/>
</dbReference>
<dbReference type="GeneID" id="36834383"/>
<dbReference type="PANTHER" id="PTHR34699">
    <property type="match status" value="1"/>
</dbReference>
<protein>
    <recommendedName>
        <fullName evidence="9">inosine/xanthosine triphosphatase</fullName>
        <ecNumber evidence="9">3.6.1.73</ecNumber>
    </recommendedName>
</protein>
<dbReference type="AlphaFoldDB" id="A0A2U9IWV6"/>
<evidence type="ECO:0000313" key="13">
    <source>
        <dbReference type="EMBL" id="AWS00525.1"/>
    </source>
</evidence>
<keyword evidence="8" id="KW-0464">Manganese</keyword>
<keyword evidence="14" id="KW-1185">Reference proteome</keyword>
<evidence type="ECO:0000256" key="11">
    <source>
        <dbReference type="ARBA" id="ARBA00048781"/>
    </source>
</evidence>
<dbReference type="EMBL" id="CP029287">
    <property type="protein sequence ID" value="AWS00525.1"/>
    <property type="molecule type" value="Genomic_DNA"/>
</dbReference>
<reference evidence="14" key="2">
    <citation type="submission" date="2020-03" db="EMBL/GenBank/DDBJ databases">
        <title>Complete Genome Sequences of Extremely Thermoacidophilic, Metal-Mobilizing Type-Strain Members of the Archaeal Family Sulfolobaceae: Acidianus brierleyi DSM-1651T, Acidianus sulfidivorans DSM-18786T, Metallosphaera hakonensis DSM-7519T, and Metallosphaera prunae DSM-10039T.</title>
        <authorList>
            <person name="Counts J.A."/>
            <person name="Kelly R.M."/>
        </authorList>
    </citation>
    <scope>NUCLEOTIDE SEQUENCE [LARGE SCALE GENOMIC DNA]</scope>
    <source>
        <strain evidence="14">HO1-1</strain>
    </source>
</reference>
<dbReference type="STRING" id="1293036.GCA_001315825_03000"/>
<comment type="cofactor">
    <cofactor evidence="2">
        <name>Mg(2+)</name>
        <dbReference type="ChEBI" id="CHEBI:18420"/>
    </cofactor>
</comment>
<keyword evidence="5" id="KW-0378">Hydrolase</keyword>